<evidence type="ECO:0000313" key="4">
    <source>
        <dbReference type="Proteomes" id="UP000019374"/>
    </source>
</evidence>
<accession>T5AMJ0</accession>
<dbReference type="HOGENOM" id="CLU_980386_0_0_1"/>
<protein>
    <submittedName>
        <fullName evidence="3">Uncharacterized protein</fullName>
    </submittedName>
</protein>
<organism evidence="3 4">
    <name type="scientific">Ophiocordyceps sinensis (strain Co18 / CGMCC 3.14243)</name>
    <name type="common">Yarsagumba caterpillar fungus</name>
    <name type="synonym">Hirsutella sinensis</name>
    <dbReference type="NCBI Taxonomy" id="911162"/>
    <lineage>
        <taxon>Eukaryota</taxon>
        <taxon>Fungi</taxon>
        <taxon>Dikarya</taxon>
        <taxon>Ascomycota</taxon>
        <taxon>Pezizomycotina</taxon>
        <taxon>Sordariomycetes</taxon>
        <taxon>Hypocreomycetidae</taxon>
        <taxon>Hypocreales</taxon>
        <taxon>Ophiocordycipitaceae</taxon>
        <taxon>Ophiocordyceps</taxon>
    </lineage>
</organism>
<dbReference type="EMBL" id="KE652252">
    <property type="protein sequence ID" value="EQL02977.1"/>
    <property type="molecule type" value="Genomic_DNA"/>
</dbReference>
<reference evidence="3 4" key="1">
    <citation type="journal article" date="2013" name="Chin. Sci. Bull.">
        <title>Genome survey uncovers the secrets of sex and lifestyle in caterpillar fungus.</title>
        <authorList>
            <person name="Hu X."/>
            <person name="Zhang Y."/>
            <person name="Xiao G."/>
            <person name="Zheng P."/>
            <person name="Xia Y."/>
            <person name="Zhang X."/>
            <person name="St Leger R.J."/>
            <person name="Liu X."/>
            <person name="Wang C."/>
        </authorList>
    </citation>
    <scope>NUCLEOTIDE SEQUENCE [LARGE SCALE GENOMIC DNA]</scope>
    <source>
        <strain evidence="4">Co18 / CGMCC 3.14243</strain>
        <tissue evidence="3">Fruit-body</tissue>
    </source>
</reference>
<feature type="coiled-coil region" evidence="1">
    <location>
        <begin position="195"/>
        <end position="234"/>
    </location>
</feature>
<feature type="region of interest" description="Disordered" evidence="2">
    <location>
        <begin position="1"/>
        <end position="31"/>
    </location>
</feature>
<evidence type="ECO:0000313" key="3">
    <source>
        <dbReference type="EMBL" id="EQL02977.1"/>
    </source>
</evidence>
<keyword evidence="1" id="KW-0175">Coiled coil</keyword>
<dbReference type="AlphaFoldDB" id="T5AMJ0"/>
<dbReference type="Proteomes" id="UP000019374">
    <property type="component" value="Unassembled WGS sequence"/>
</dbReference>
<name>T5AMJ0_OPHSC</name>
<evidence type="ECO:0000256" key="2">
    <source>
        <dbReference type="SAM" id="MobiDB-lite"/>
    </source>
</evidence>
<gene>
    <name evidence="3" type="ORF">OCS_01311</name>
</gene>
<feature type="compositionally biased region" description="Basic and acidic residues" evidence="2">
    <location>
        <begin position="14"/>
        <end position="23"/>
    </location>
</feature>
<sequence>MRSLMSPYFSDSTLDTRDGRLDDQSPAAAPAVTSTTTEAMTDCLELCQELNALVANKTYDKHACSSNCSKSASCFRSCPYRCSQCCSRITEICGPRRAGSGWVNLPGPAWLWDGQNDQLTAFLDFVKTYCGRMEERVSHSGYTAADHLVLVIQWYYQVFYAAQVLIETRLREDRQENLETSIRVAGRPLLVSSLMDALVDMIAQFNQTLRRLKVEALDDMIAQFNEALERLKGRILAHHQQLGATDDRLTVIKASLDSCSVILWVTCPQPHLANILHSDTGSFL</sequence>
<evidence type="ECO:0000256" key="1">
    <source>
        <dbReference type="SAM" id="Coils"/>
    </source>
</evidence>
<proteinExistence type="predicted"/>